<dbReference type="Pfam" id="PF02583">
    <property type="entry name" value="Trns_repr_metal"/>
    <property type="match status" value="1"/>
</dbReference>
<dbReference type="CDD" id="cd10148">
    <property type="entry name" value="CsoR-like_DUF156"/>
    <property type="match status" value="1"/>
</dbReference>
<keyword evidence="2" id="KW-1185">Reference proteome</keyword>
<dbReference type="EMBL" id="WHYR01000078">
    <property type="protein sequence ID" value="MQL53912.1"/>
    <property type="molecule type" value="Genomic_DNA"/>
</dbReference>
<name>A0A6N7IV02_9FIRM</name>
<organism evidence="1 2">
    <name type="scientific">Desulfofundulus thermobenzoicus</name>
    <dbReference type="NCBI Taxonomy" id="29376"/>
    <lineage>
        <taxon>Bacteria</taxon>
        <taxon>Bacillati</taxon>
        <taxon>Bacillota</taxon>
        <taxon>Clostridia</taxon>
        <taxon>Eubacteriales</taxon>
        <taxon>Peptococcaceae</taxon>
        <taxon>Desulfofundulus</taxon>
    </lineage>
</organism>
<proteinExistence type="predicted"/>
<protein>
    <submittedName>
        <fullName evidence="1">Metal-sensing transcriptional repressor</fullName>
    </submittedName>
</protein>
<dbReference type="GO" id="GO:0045892">
    <property type="term" value="P:negative regulation of DNA-templated transcription"/>
    <property type="evidence" value="ECO:0007669"/>
    <property type="project" value="UniProtKB-ARBA"/>
</dbReference>
<dbReference type="Proteomes" id="UP000441717">
    <property type="component" value="Unassembled WGS sequence"/>
</dbReference>
<sequence length="91" mass="10168">MTTRQHLLQGDVLQRLKKIEGQVRGVSRMIEDCRNCGEVVTQLAAIKAAVNRVGLTVLACHMAEKIEKDLQEGKDIKESLGECLVIFKKFS</sequence>
<dbReference type="Gene3D" id="1.20.58.1000">
    <property type="entry name" value="Metal-sensitive repressor, helix protomer"/>
    <property type="match status" value="1"/>
</dbReference>
<dbReference type="AlphaFoldDB" id="A0A6N7IV02"/>
<dbReference type="GO" id="GO:0003677">
    <property type="term" value="F:DNA binding"/>
    <property type="evidence" value="ECO:0007669"/>
    <property type="project" value="InterPro"/>
</dbReference>
<evidence type="ECO:0000313" key="2">
    <source>
        <dbReference type="Proteomes" id="UP000441717"/>
    </source>
</evidence>
<dbReference type="InterPro" id="IPR003735">
    <property type="entry name" value="Metal_Tscrpt_repr"/>
</dbReference>
<comment type="caution">
    <text evidence="1">The sequence shown here is derived from an EMBL/GenBank/DDBJ whole genome shotgun (WGS) entry which is preliminary data.</text>
</comment>
<gene>
    <name evidence="1" type="ORF">GFC01_16940</name>
</gene>
<evidence type="ECO:0000313" key="1">
    <source>
        <dbReference type="EMBL" id="MQL53912.1"/>
    </source>
</evidence>
<dbReference type="GO" id="GO:0046872">
    <property type="term" value="F:metal ion binding"/>
    <property type="evidence" value="ECO:0007669"/>
    <property type="project" value="InterPro"/>
</dbReference>
<accession>A0A6N7IV02</accession>
<dbReference type="OrthoDB" id="9811244at2"/>
<dbReference type="InterPro" id="IPR038390">
    <property type="entry name" value="Metal_Tscrpt_repr_sf"/>
</dbReference>
<reference evidence="1 2" key="1">
    <citation type="submission" date="2019-10" db="EMBL/GenBank/DDBJ databases">
        <title>Comparative genomics of sulfur disproportionating microorganisms.</title>
        <authorList>
            <person name="Ward L.M."/>
            <person name="Bertran E."/>
            <person name="Johnston D."/>
        </authorList>
    </citation>
    <scope>NUCLEOTIDE SEQUENCE [LARGE SCALE GENOMIC DNA]</scope>
    <source>
        <strain evidence="1 2">DSM 14055</strain>
    </source>
</reference>
<dbReference type="PANTHER" id="PTHR33677">
    <property type="entry name" value="TRANSCRIPTIONAL REPRESSOR FRMR-RELATED"/>
    <property type="match status" value="1"/>
</dbReference>